<dbReference type="GO" id="GO:0003677">
    <property type="term" value="F:DNA binding"/>
    <property type="evidence" value="ECO:0007669"/>
    <property type="project" value="UniProtKB-KW"/>
</dbReference>
<evidence type="ECO:0000256" key="6">
    <source>
        <dbReference type="ARBA" id="ARBA00023242"/>
    </source>
</evidence>
<dbReference type="GO" id="GO:0000981">
    <property type="term" value="F:DNA-binding transcription factor activity, RNA polymerase II-specific"/>
    <property type="evidence" value="ECO:0007669"/>
    <property type="project" value="InterPro"/>
</dbReference>
<dbReference type="Gene3D" id="1.20.5.170">
    <property type="match status" value="1"/>
</dbReference>
<evidence type="ECO:0000256" key="4">
    <source>
        <dbReference type="ARBA" id="ARBA00023125"/>
    </source>
</evidence>
<dbReference type="EMBL" id="HBNS01038318">
    <property type="protein sequence ID" value="CAE4635701.1"/>
    <property type="molecule type" value="Transcribed_RNA"/>
</dbReference>
<feature type="region of interest" description="Disordered" evidence="7">
    <location>
        <begin position="83"/>
        <end position="136"/>
    </location>
</feature>
<feature type="domain" description="BZIP" evidence="8">
    <location>
        <begin position="116"/>
        <end position="172"/>
    </location>
</feature>
<reference evidence="9" key="1">
    <citation type="submission" date="2021-01" db="EMBL/GenBank/DDBJ databases">
        <authorList>
            <person name="Corre E."/>
            <person name="Pelletier E."/>
            <person name="Niang G."/>
            <person name="Scheremetjew M."/>
            <person name="Finn R."/>
            <person name="Kale V."/>
            <person name="Holt S."/>
            <person name="Cochrane G."/>
            <person name="Meng A."/>
            <person name="Brown T."/>
            <person name="Cohen L."/>
        </authorList>
    </citation>
    <scope>NUCLEOTIDE SEQUENCE</scope>
    <source>
        <strain evidence="9">GSO104</strain>
    </source>
</reference>
<keyword evidence="3" id="KW-0805">Transcription regulation</keyword>
<keyword evidence="6" id="KW-0539">Nucleus</keyword>
<proteinExistence type="inferred from homology"/>
<dbReference type="PANTHER" id="PTHR46714">
    <property type="entry name" value="TRANSCRIPTIONAL ACTIVATOR HAC1"/>
    <property type="match status" value="1"/>
</dbReference>
<dbReference type="GO" id="GO:0005634">
    <property type="term" value="C:nucleus"/>
    <property type="evidence" value="ECO:0007669"/>
    <property type="project" value="UniProtKB-SubCell"/>
</dbReference>
<organism evidence="9">
    <name type="scientific">Ditylum brightwellii</name>
    <dbReference type="NCBI Taxonomy" id="49249"/>
    <lineage>
        <taxon>Eukaryota</taxon>
        <taxon>Sar</taxon>
        <taxon>Stramenopiles</taxon>
        <taxon>Ochrophyta</taxon>
        <taxon>Bacillariophyta</taxon>
        <taxon>Mediophyceae</taxon>
        <taxon>Lithodesmiophycidae</taxon>
        <taxon>Lithodesmiales</taxon>
        <taxon>Lithodesmiaceae</taxon>
        <taxon>Ditylum</taxon>
    </lineage>
</organism>
<evidence type="ECO:0000256" key="2">
    <source>
        <dbReference type="ARBA" id="ARBA00007163"/>
    </source>
</evidence>
<dbReference type="GO" id="GO:0045944">
    <property type="term" value="P:positive regulation of transcription by RNA polymerase II"/>
    <property type="evidence" value="ECO:0007669"/>
    <property type="project" value="InterPro"/>
</dbReference>
<dbReference type="SUPFAM" id="SSF57959">
    <property type="entry name" value="Leucine zipper domain"/>
    <property type="match status" value="1"/>
</dbReference>
<comment type="similarity">
    <text evidence="2">Belongs to the bZIP family.</text>
</comment>
<dbReference type="PROSITE" id="PS50217">
    <property type="entry name" value="BZIP"/>
    <property type="match status" value="1"/>
</dbReference>
<gene>
    <name evidence="9" type="ORF">DBRI00130_LOCUS29906</name>
</gene>
<evidence type="ECO:0000256" key="5">
    <source>
        <dbReference type="ARBA" id="ARBA00023163"/>
    </source>
</evidence>
<keyword evidence="4" id="KW-0238">DNA-binding</keyword>
<dbReference type="SMART" id="SM00338">
    <property type="entry name" value="BRLZ"/>
    <property type="match status" value="1"/>
</dbReference>
<dbReference type="InterPro" id="IPR044280">
    <property type="entry name" value="Hac1/HY5"/>
</dbReference>
<name>A0A7S4VBC6_9STRA</name>
<dbReference type="AlphaFoldDB" id="A0A7S4VBC6"/>
<comment type="subcellular location">
    <subcellularLocation>
        <location evidence="1">Nucleus</location>
    </subcellularLocation>
</comment>
<dbReference type="PANTHER" id="PTHR46714:SF6">
    <property type="entry name" value="TRANSCRIPTIONAL ACTIVATOR HAC1"/>
    <property type="match status" value="1"/>
</dbReference>
<feature type="compositionally biased region" description="Low complexity" evidence="7">
    <location>
        <begin position="85"/>
        <end position="104"/>
    </location>
</feature>
<keyword evidence="5" id="KW-0804">Transcription</keyword>
<evidence type="ECO:0000256" key="3">
    <source>
        <dbReference type="ARBA" id="ARBA00023015"/>
    </source>
</evidence>
<evidence type="ECO:0000313" key="9">
    <source>
        <dbReference type="EMBL" id="CAE4635701.1"/>
    </source>
</evidence>
<accession>A0A7S4VBC6</accession>
<dbReference type="InterPro" id="IPR004827">
    <property type="entry name" value="bZIP"/>
</dbReference>
<evidence type="ECO:0000259" key="8">
    <source>
        <dbReference type="PROSITE" id="PS50217"/>
    </source>
</evidence>
<protein>
    <recommendedName>
        <fullName evidence="8">BZIP domain-containing protein</fullName>
    </recommendedName>
</protein>
<dbReference type="InterPro" id="IPR046347">
    <property type="entry name" value="bZIP_sf"/>
</dbReference>
<dbReference type="PROSITE" id="PS00036">
    <property type="entry name" value="BZIP_BASIC"/>
    <property type="match status" value="1"/>
</dbReference>
<evidence type="ECO:0000256" key="7">
    <source>
        <dbReference type="SAM" id="MobiDB-lite"/>
    </source>
</evidence>
<feature type="compositionally biased region" description="Basic and acidic residues" evidence="7">
    <location>
        <begin position="112"/>
        <end position="135"/>
    </location>
</feature>
<sequence length="254" mass="29010">MFELHTQTFLWNQGESFSPNHPITKSFLISFIINPTNHLSTGQDRESSTYLPTKSKTLMSSHTYTNMLQMLPKKRMIPQENNMADSDASSVSSHVSQVSDVSTSNERKPKRQRTEEEKKHDRIMANRRSARESRERKRKIMENLEFTVQRLTDENKDLQKLNEKLQLQVETLLLLSDAKSREHGTSLFPGKEQVPSQSLYAHPSIDQFSNNAFLQGLHLAMSLNQSPILPPLMTQASMGMMSGSEIASFMPQKI</sequence>
<dbReference type="Pfam" id="PF00170">
    <property type="entry name" value="bZIP_1"/>
    <property type="match status" value="1"/>
</dbReference>
<evidence type="ECO:0000256" key="1">
    <source>
        <dbReference type="ARBA" id="ARBA00004123"/>
    </source>
</evidence>